<evidence type="ECO:0000256" key="1">
    <source>
        <dbReference type="ARBA" id="ARBA00023015"/>
    </source>
</evidence>
<gene>
    <name evidence="5" type="ORF">DLM86_31420</name>
</gene>
<dbReference type="OrthoDB" id="159632at2"/>
<dbReference type="InterPro" id="IPR020449">
    <property type="entry name" value="Tscrpt_reg_AraC-type_HTH"/>
</dbReference>
<dbReference type="PRINTS" id="PR00032">
    <property type="entry name" value="HTHARAC"/>
</dbReference>
<dbReference type="InterPro" id="IPR018060">
    <property type="entry name" value="HTH_AraC"/>
</dbReference>
<dbReference type="PROSITE" id="PS00041">
    <property type="entry name" value="HTH_ARAC_FAMILY_1"/>
    <property type="match status" value="1"/>
</dbReference>
<evidence type="ECO:0000259" key="4">
    <source>
        <dbReference type="PROSITE" id="PS01124"/>
    </source>
</evidence>
<dbReference type="InterPro" id="IPR018062">
    <property type="entry name" value="HTH_AraC-typ_CS"/>
</dbReference>
<dbReference type="GO" id="GO:0043565">
    <property type="term" value="F:sequence-specific DNA binding"/>
    <property type="evidence" value="ECO:0007669"/>
    <property type="project" value="InterPro"/>
</dbReference>
<protein>
    <recommendedName>
        <fullName evidence="4">HTH araC/xylS-type domain-containing protein</fullName>
    </recommendedName>
</protein>
<evidence type="ECO:0000256" key="2">
    <source>
        <dbReference type="ARBA" id="ARBA00023125"/>
    </source>
</evidence>
<feature type="domain" description="HTH araC/xylS-type" evidence="4">
    <location>
        <begin position="60"/>
        <end position="158"/>
    </location>
</feature>
<proteinExistence type="predicted"/>
<accession>A0A2V5KIB8</accession>
<reference evidence="5 6" key="1">
    <citation type="submission" date="2018-05" db="EMBL/GenBank/DDBJ databases">
        <title>Paenibacillus flagellatus sp. nov., isolated from selenium mineral soil.</title>
        <authorList>
            <person name="Dai X."/>
        </authorList>
    </citation>
    <scope>NUCLEOTIDE SEQUENCE [LARGE SCALE GENOMIC DNA]</scope>
    <source>
        <strain evidence="5 6">DXL2</strain>
    </source>
</reference>
<sequence>MTDYLLKPVDRVELSQTIEKLKKRLQPGPAIARPAEGEQRVHTTVVGKETSEGEERHIIRKVKDIIAQRLDQDISLQYLADQVHLNHRYLSAMFKTETGQNLSDYVTQCRMDKAKTLLRTTQLKIQDISRLCGYPNSKYFMSVFKQAAGFTPSEYRDRSGEDQVR</sequence>
<organism evidence="5 6">
    <name type="scientific">Paenibacillus flagellatus</name>
    <dbReference type="NCBI Taxonomy" id="2211139"/>
    <lineage>
        <taxon>Bacteria</taxon>
        <taxon>Bacillati</taxon>
        <taxon>Bacillota</taxon>
        <taxon>Bacilli</taxon>
        <taxon>Bacillales</taxon>
        <taxon>Paenibacillaceae</taxon>
        <taxon>Paenibacillus</taxon>
    </lineage>
</organism>
<dbReference type="InterPro" id="IPR009057">
    <property type="entry name" value="Homeodomain-like_sf"/>
</dbReference>
<dbReference type="EMBL" id="QJVJ01000028">
    <property type="protein sequence ID" value="PYI49957.1"/>
    <property type="molecule type" value="Genomic_DNA"/>
</dbReference>
<dbReference type="PANTHER" id="PTHR43280">
    <property type="entry name" value="ARAC-FAMILY TRANSCRIPTIONAL REGULATOR"/>
    <property type="match status" value="1"/>
</dbReference>
<evidence type="ECO:0000313" key="6">
    <source>
        <dbReference type="Proteomes" id="UP000247476"/>
    </source>
</evidence>
<comment type="caution">
    <text evidence="5">The sequence shown here is derived from an EMBL/GenBank/DDBJ whole genome shotgun (WGS) entry which is preliminary data.</text>
</comment>
<dbReference type="SUPFAM" id="SSF46689">
    <property type="entry name" value="Homeodomain-like"/>
    <property type="match status" value="2"/>
</dbReference>
<name>A0A2V5KIB8_9BACL</name>
<dbReference type="PROSITE" id="PS01124">
    <property type="entry name" value="HTH_ARAC_FAMILY_2"/>
    <property type="match status" value="1"/>
</dbReference>
<evidence type="ECO:0000256" key="3">
    <source>
        <dbReference type="ARBA" id="ARBA00023163"/>
    </source>
</evidence>
<dbReference type="RefSeq" id="WP_110844168.1">
    <property type="nucleotide sequence ID" value="NZ_QJVJ01000028.1"/>
</dbReference>
<dbReference type="Pfam" id="PF12833">
    <property type="entry name" value="HTH_18"/>
    <property type="match status" value="1"/>
</dbReference>
<dbReference type="Gene3D" id="1.10.10.60">
    <property type="entry name" value="Homeodomain-like"/>
    <property type="match status" value="2"/>
</dbReference>
<dbReference type="Proteomes" id="UP000247476">
    <property type="component" value="Unassembled WGS sequence"/>
</dbReference>
<dbReference type="SMART" id="SM00342">
    <property type="entry name" value="HTH_ARAC"/>
    <property type="match status" value="1"/>
</dbReference>
<dbReference type="AlphaFoldDB" id="A0A2V5KIB8"/>
<keyword evidence="1" id="KW-0805">Transcription regulation</keyword>
<keyword evidence="2" id="KW-0238">DNA-binding</keyword>
<dbReference type="PANTHER" id="PTHR43280:SF2">
    <property type="entry name" value="HTH-TYPE TRANSCRIPTIONAL REGULATOR EXSA"/>
    <property type="match status" value="1"/>
</dbReference>
<keyword evidence="3" id="KW-0804">Transcription</keyword>
<evidence type="ECO:0000313" key="5">
    <source>
        <dbReference type="EMBL" id="PYI49957.1"/>
    </source>
</evidence>
<keyword evidence="6" id="KW-1185">Reference proteome</keyword>
<dbReference type="GO" id="GO:0003700">
    <property type="term" value="F:DNA-binding transcription factor activity"/>
    <property type="evidence" value="ECO:0007669"/>
    <property type="project" value="InterPro"/>
</dbReference>